<reference evidence="2 3" key="1">
    <citation type="submission" date="2018-03" db="EMBL/GenBank/DDBJ databases">
        <title>Genomic Encyclopedia of Type Strains, Phase III (KMG-III): the genomes of soil and plant-associated and newly described type strains.</title>
        <authorList>
            <person name="Whitman W."/>
        </authorList>
    </citation>
    <scope>NUCLEOTIDE SEQUENCE [LARGE SCALE GENOMIC DNA]</scope>
    <source>
        <strain evidence="2 3">CGMCC 4.7067</strain>
    </source>
</reference>
<dbReference type="Pfam" id="PF12680">
    <property type="entry name" value="SnoaL_2"/>
    <property type="match status" value="1"/>
</dbReference>
<proteinExistence type="predicted"/>
<dbReference type="AlphaFoldDB" id="A0A2T0UHN4"/>
<feature type="domain" description="SnoaL-like" evidence="1">
    <location>
        <begin position="36"/>
        <end position="118"/>
    </location>
</feature>
<organism evidence="2 3">
    <name type="scientific">Glycomyces artemisiae</name>
    <dbReference type="NCBI Taxonomy" id="1076443"/>
    <lineage>
        <taxon>Bacteria</taxon>
        <taxon>Bacillati</taxon>
        <taxon>Actinomycetota</taxon>
        <taxon>Actinomycetes</taxon>
        <taxon>Glycomycetales</taxon>
        <taxon>Glycomycetaceae</taxon>
        <taxon>Glycomyces</taxon>
    </lineage>
</organism>
<gene>
    <name evidence="2" type="ORF">B0I28_107224</name>
</gene>
<evidence type="ECO:0000313" key="3">
    <source>
        <dbReference type="Proteomes" id="UP000238176"/>
    </source>
</evidence>
<evidence type="ECO:0000259" key="1">
    <source>
        <dbReference type="Pfam" id="PF12680"/>
    </source>
</evidence>
<keyword evidence="3" id="KW-1185">Reference proteome</keyword>
<protein>
    <submittedName>
        <fullName evidence="2">SnoaL-like protein</fullName>
    </submittedName>
</protein>
<comment type="caution">
    <text evidence="2">The sequence shown here is derived from an EMBL/GenBank/DDBJ whole genome shotgun (WGS) entry which is preliminary data.</text>
</comment>
<dbReference type="OrthoDB" id="1256785at2"/>
<dbReference type="InterPro" id="IPR032710">
    <property type="entry name" value="NTF2-like_dom_sf"/>
</dbReference>
<name>A0A2T0UHN4_9ACTN</name>
<dbReference type="Proteomes" id="UP000238176">
    <property type="component" value="Unassembled WGS sequence"/>
</dbReference>
<dbReference type="Gene3D" id="3.10.450.50">
    <property type="match status" value="1"/>
</dbReference>
<accession>A0A2T0UHN4</accession>
<evidence type="ECO:0000313" key="2">
    <source>
        <dbReference type="EMBL" id="PRY57376.1"/>
    </source>
</evidence>
<dbReference type="SUPFAM" id="SSF54427">
    <property type="entry name" value="NTF2-like"/>
    <property type="match status" value="1"/>
</dbReference>
<sequence>MKPLNITADPKQFIADFYTGFTHDLLSSDEDAAVIVDRYHTPDIVQVADGNRIDRQKLIDHTRPVRKNRPAIRMEVHEAVVGGDRLAARYTLHSSQRGKDIAIEVHLFGRFSADGRMSQAHMLTRAIT</sequence>
<dbReference type="EMBL" id="PVTJ01000007">
    <property type="protein sequence ID" value="PRY57376.1"/>
    <property type="molecule type" value="Genomic_DNA"/>
</dbReference>
<dbReference type="InterPro" id="IPR037401">
    <property type="entry name" value="SnoaL-like"/>
</dbReference>
<dbReference type="RefSeq" id="WP_106365368.1">
    <property type="nucleotide sequence ID" value="NZ_PVTJ01000007.1"/>
</dbReference>